<dbReference type="InterPro" id="IPR036291">
    <property type="entry name" value="NAD(P)-bd_dom_sf"/>
</dbReference>
<dbReference type="InterPro" id="IPR002347">
    <property type="entry name" value="SDR_fam"/>
</dbReference>
<dbReference type="SUPFAM" id="SSF54427">
    <property type="entry name" value="NTF2-like"/>
    <property type="match status" value="1"/>
</dbReference>
<evidence type="ECO:0000259" key="5">
    <source>
        <dbReference type="Pfam" id="PF12680"/>
    </source>
</evidence>
<comment type="similarity">
    <text evidence="1">Belongs to the short-chain dehydrogenases/reductases (SDR) family.</text>
</comment>
<dbReference type="EMBL" id="JAQHRD010000008">
    <property type="protein sequence ID" value="KAJ6438722.1"/>
    <property type="molecule type" value="Genomic_DNA"/>
</dbReference>
<dbReference type="AlphaFoldDB" id="A0AB34FJS7"/>
<dbReference type="CDD" id="cd05233">
    <property type="entry name" value="SDR_c"/>
    <property type="match status" value="1"/>
</dbReference>
<dbReference type="PANTHER" id="PTHR24321:SF12">
    <property type="entry name" value="SHORT-CHAIN DEHYDROGENASE_REDUCTASE FAMILY, PUTATIVE (AFU_ORTHOLOGUE AFUA_5G14340)-RELATED"/>
    <property type="match status" value="1"/>
</dbReference>
<dbReference type="Pfam" id="PF13561">
    <property type="entry name" value="adh_short_C2"/>
    <property type="match status" value="1"/>
</dbReference>
<accession>A0AB34FJS7</accession>
<keyword evidence="2" id="KW-0521">NADP</keyword>
<feature type="domain" description="SnoaL-like" evidence="5">
    <location>
        <begin position="345"/>
        <end position="455"/>
    </location>
</feature>
<sequence length="481" mass="52026">MYVPRAHQSAPLPPDMTDAAPKAEPLLRGSALVTGAASGIGYATALAFAHHGVVHLALADINLDALNASIRTLRESHPHVEVLPLHLDVRKPDEVKAGIAQAVARFGRLDVAVNNAGVGGRGMRTHQIDEDEWQRVIDINLNGVYRCQKEELAAMIAQEDLGHRRGRGVIVNVASMYGVVGPKNPLYQSAYATTKHGAVVLAMSILGLTKADANAYAPDKIRINAICPGYVATPLTVTHMEAQPESPLHDHVAQTPMKRMATPEEVADSIVFLASPMSSFMHGAALVVDGGHSLMHTAAASRPLYAYFCLALLLPVFASASLPSHCRGPHKMPSREELTQIRDNYLALWGGDLTLADKVLSQDVKLNIDRHPAASGSAPVIVNDRKAFLEFLTFARAGWETFHFKVIHWVADGQNIAVRWKAEATMGKDYAAPTTLKPGDPVTWNGTDFLVVDDESLIKEVNIAQDMMELFHALGMTSVPL</sequence>
<dbReference type="Gene3D" id="3.40.50.720">
    <property type="entry name" value="NAD(P)-binding Rossmann-like Domain"/>
    <property type="match status" value="1"/>
</dbReference>
<organism evidence="6 7">
    <name type="scientific">Purpureocillium lavendulum</name>
    <dbReference type="NCBI Taxonomy" id="1247861"/>
    <lineage>
        <taxon>Eukaryota</taxon>
        <taxon>Fungi</taxon>
        <taxon>Dikarya</taxon>
        <taxon>Ascomycota</taxon>
        <taxon>Pezizomycotina</taxon>
        <taxon>Sordariomycetes</taxon>
        <taxon>Hypocreomycetidae</taxon>
        <taxon>Hypocreales</taxon>
        <taxon>Ophiocordycipitaceae</taxon>
        <taxon>Purpureocillium</taxon>
    </lineage>
</organism>
<proteinExistence type="inferred from homology"/>
<evidence type="ECO:0000313" key="7">
    <source>
        <dbReference type="Proteomes" id="UP001163105"/>
    </source>
</evidence>
<dbReference type="PANTHER" id="PTHR24321">
    <property type="entry name" value="DEHYDROGENASES, SHORT CHAIN"/>
    <property type="match status" value="1"/>
</dbReference>
<dbReference type="InterPro" id="IPR037401">
    <property type="entry name" value="SnoaL-like"/>
</dbReference>
<dbReference type="SUPFAM" id="SSF51735">
    <property type="entry name" value="NAD(P)-binding Rossmann-fold domains"/>
    <property type="match status" value="1"/>
</dbReference>
<reference evidence="6" key="1">
    <citation type="submission" date="2023-01" db="EMBL/GenBank/DDBJ databases">
        <title>The growth and conidiation of Purpureocillium lavendulum are regulated by nitrogen source and histone H3K14 acetylation.</title>
        <authorList>
            <person name="Tang P."/>
            <person name="Han J."/>
            <person name="Zhang C."/>
            <person name="Tang P."/>
            <person name="Qi F."/>
            <person name="Zhang K."/>
            <person name="Liang L."/>
        </authorList>
    </citation>
    <scope>NUCLEOTIDE SEQUENCE</scope>
    <source>
        <strain evidence="6">YMF1.00683</strain>
    </source>
</reference>
<dbReference type="Proteomes" id="UP001163105">
    <property type="component" value="Unassembled WGS sequence"/>
</dbReference>
<dbReference type="Gene3D" id="3.10.450.50">
    <property type="match status" value="1"/>
</dbReference>
<protein>
    <submittedName>
        <fullName evidence="6">Short-chain dehydrogenase reductase sdr</fullName>
    </submittedName>
</protein>
<dbReference type="InterPro" id="IPR032710">
    <property type="entry name" value="NTF2-like_dom_sf"/>
</dbReference>
<gene>
    <name evidence="6" type="ORF">O9K51_09317</name>
</gene>
<keyword evidence="7" id="KW-1185">Reference proteome</keyword>
<dbReference type="PRINTS" id="PR00081">
    <property type="entry name" value="GDHRDH"/>
</dbReference>
<evidence type="ECO:0000256" key="4">
    <source>
        <dbReference type="SAM" id="MobiDB-lite"/>
    </source>
</evidence>
<evidence type="ECO:0000256" key="3">
    <source>
        <dbReference type="ARBA" id="ARBA00023002"/>
    </source>
</evidence>
<dbReference type="PRINTS" id="PR00080">
    <property type="entry name" value="SDRFAMILY"/>
</dbReference>
<dbReference type="Pfam" id="PF12680">
    <property type="entry name" value="SnoaL_2"/>
    <property type="match status" value="1"/>
</dbReference>
<evidence type="ECO:0000256" key="2">
    <source>
        <dbReference type="ARBA" id="ARBA00022857"/>
    </source>
</evidence>
<dbReference type="FunFam" id="3.40.50.720:FF:000084">
    <property type="entry name" value="Short-chain dehydrogenase reductase"/>
    <property type="match status" value="1"/>
</dbReference>
<comment type="caution">
    <text evidence="6">The sequence shown here is derived from an EMBL/GenBank/DDBJ whole genome shotgun (WGS) entry which is preliminary data.</text>
</comment>
<keyword evidence="3" id="KW-0560">Oxidoreductase</keyword>
<name>A0AB34FJS7_9HYPO</name>
<dbReference type="GO" id="GO:0016491">
    <property type="term" value="F:oxidoreductase activity"/>
    <property type="evidence" value="ECO:0007669"/>
    <property type="project" value="UniProtKB-KW"/>
</dbReference>
<evidence type="ECO:0000256" key="1">
    <source>
        <dbReference type="ARBA" id="ARBA00006484"/>
    </source>
</evidence>
<feature type="region of interest" description="Disordered" evidence="4">
    <location>
        <begin position="1"/>
        <end position="20"/>
    </location>
</feature>
<evidence type="ECO:0000313" key="6">
    <source>
        <dbReference type="EMBL" id="KAJ6438722.1"/>
    </source>
</evidence>